<dbReference type="STRING" id="47427.A0A2H3DU80"/>
<evidence type="ECO:0000313" key="2">
    <source>
        <dbReference type="Proteomes" id="UP000217790"/>
    </source>
</evidence>
<sequence>MFVNMSFPMNEDRIIRFLVHAVFGELRTLRLTLNVFSDQNVRALLEFLTVTGSVVEFWLCMKVVPDSLLTGLTISQSHHILPNLRTLAFQFLTSSAGVSPFTPTGLFRMVRSRYMSMKAHIFDGTTDINGSSTIGAGALKELRLKSWRKLTFTDLEDQQGWNAIYEEIKVVYE</sequence>
<dbReference type="OrthoDB" id="10306995at2759"/>
<proteinExistence type="predicted"/>
<dbReference type="AlphaFoldDB" id="A0A2H3DU80"/>
<accession>A0A2H3DU80</accession>
<protein>
    <recommendedName>
        <fullName evidence="3">F-box domain-containing protein</fullName>
    </recommendedName>
</protein>
<evidence type="ECO:0008006" key="3">
    <source>
        <dbReference type="Google" id="ProtNLM"/>
    </source>
</evidence>
<dbReference type="EMBL" id="KZ293654">
    <property type="protein sequence ID" value="PBK94368.1"/>
    <property type="molecule type" value="Genomic_DNA"/>
</dbReference>
<dbReference type="InParanoid" id="A0A2H3DU80"/>
<dbReference type="Proteomes" id="UP000217790">
    <property type="component" value="Unassembled WGS sequence"/>
</dbReference>
<organism evidence="1 2">
    <name type="scientific">Armillaria gallica</name>
    <name type="common">Bulbous honey fungus</name>
    <name type="synonym">Armillaria bulbosa</name>
    <dbReference type="NCBI Taxonomy" id="47427"/>
    <lineage>
        <taxon>Eukaryota</taxon>
        <taxon>Fungi</taxon>
        <taxon>Dikarya</taxon>
        <taxon>Basidiomycota</taxon>
        <taxon>Agaricomycotina</taxon>
        <taxon>Agaricomycetes</taxon>
        <taxon>Agaricomycetidae</taxon>
        <taxon>Agaricales</taxon>
        <taxon>Marasmiineae</taxon>
        <taxon>Physalacriaceae</taxon>
        <taxon>Armillaria</taxon>
    </lineage>
</organism>
<evidence type="ECO:0000313" key="1">
    <source>
        <dbReference type="EMBL" id="PBK94368.1"/>
    </source>
</evidence>
<name>A0A2H3DU80_ARMGA</name>
<reference evidence="2" key="1">
    <citation type="journal article" date="2017" name="Nat. Ecol. Evol.">
        <title>Genome expansion and lineage-specific genetic innovations in the forest pathogenic fungi Armillaria.</title>
        <authorList>
            <person name="Sipos G."/>
            <person name="Prasanna A.N."/>
            <person name="Walter M.C."/>
            <person name="O'Connor E."/>
            <person name="Balint B."/>
            <person name="Krizsan K."/>
            <person name="Kiss B."/>
            <person name="Hess J."/>
            <person name="Varga T."/>
            <person name="Slot J."/>
            <person name="Riley R."/>
            <person name="Boka B."/>
            <person name="Rigling D."/>
            <person name="Barry K."/>
            <person name="Lee J."/>
            <person name="Mihaltcheva S."/>
            <person name="LaButti K."/>
            <person name="Lipzen A."/>
            <person name="Waldron R."/>
            <person name="Moloney N.M."/>
            <person name="Sperisen C."/>
            <person name="Kredics L."/>
            <person name="Vagvoelgyi C."/>
            <person name="Patrignani A."/>
            <person name="Fitzpatrick D."/>
            <person name="Nagy I."/>
            <person name="Doyle S."/>
            <person name="Anderson J.B."/>
            <person name="Grigoriev I.V."/>
            <person name="Gueldener U."/>
            <person name="Muensterkoetter M."/>
            <person name="Nagy L.G."/>
        </authorList>
    </citation>
    <scope>NUCLEOTIDE SEQUENCE [LARGE SCALE GENOMIC DNA]</scope>
    <source>
        <strain evidence="2">Ar21-2</strain>
    </source>
</reference>
<gene>
    <name evidence="1" type="ORF">ARMGADRAFT_1164602</name>
</gene>
<keyword evidence="2" id="KW-1185">Reference proteome</keyword>